<accession>A0AAW5T8L9</accession>
<proteinExistence type="predicted"/>
<organism evidence="1 2">
    <name type="scientific">Mycolicibacterium porcinum</name>
    <dbReference type="NCBI Taxonomy" id="39693"/>
    <lineage>
        <taxon>Bacteria</taxon>
        <taxon>Bacillati</taxon>
        <taxon>Actinomycetota</taxon>
        <taxon>Actinomycetes</taxon>
        <taxon>Mycobacteriales</taxon>
        <taxon>Mycobacteriaceae</taxon>
        <taxon>Mycolicibacterium</taxon>
    </lineage>
</organism>
<reference evidence="1" key="2">
    <citation type="journal article" date="2022" name="BMC Genomics">
        <title>Comparative genome analysis of mycobacteria focusing on tRNA and non-coding RNA.</title>
        <authorList>
            <person name="Behra P.R.K."/>
            <person name="Pettersson B.M.F."/>
            <person name="Ramesh M."/>
            <person name="Das S."/>
            <person name="Dasgupta S."/>
            <person name="Kirsebom L.A."/>
        </authorList>
    </citation>
    <scope>NUCLEOTIDE SEQUENCE</scope>
    <source>
        <strain evidence="1">DSM 44242</strain>
    </source>
</reference>
<reference evidence="1" key="1">
    <citation type="submission" date="2020-07" db="EMBL/GenBank/DDBJ databases">
        <authorList>
            <person name="Pettersson B.M.F."/>
            <person name="Behra P.R.K."/>
            <person name="Ramesh M."/>
            <person name="Das S."/>
            <person name="Dasgupta S."/>
            <person name="Kirsebom L.A."/>
        </authorList>
    </citation>
    <scope>NUCLEOTIDE SEQUENCE</scope>
    <source>
        <strain evidence="1">DSM 44242</strain>
    </source>
</reference>
<protein>
    <submittedName>
        <fullName evidence="1">Uncharacterized protein</fullName>
    </submittedName>
</protein>
<sequence>MQDDDLSSESSLYLNFDLFAYIEFLVFSDRLSSAILVYRSARAHLDGMRERLVDDKKSGRHRVSGWEGGSDMVMDENLGVVEDSYLIAAGAATVSAVAGLESLLTDLVPDGQDAPSGLHNLVTGFLNNHRQHLSRSKHKGLVGKELKLGQRRNQLAHALTGSYFDRSNASSDMFSEKALEETFHLVGSLARWPLRFTTHGFGGAERRS</sequence>
<dbReference type="Proteomes" id="UP001141659">
    <property type="component" value="Unassembled WGS sequence"/>
</dbReference>
<dbReference type="AlphaFoldDB" id="A0AAW5T8L9"/>
<dbReference type="RefSeq" id="WP_267287546.1">
    <property type="nucleotide sequence ID" value="NZ_JACKVC010000021.1"/>
</dbReference>
<comment type="caution">
    <text evidence="1">The sequence shown here is derived from an EMBL/GenBank/DDBJ whole genome shotgun (WGS) entry which is preliminary data.</text>
</comment>
<name>A0AAW5T8L9_9MYCO</name>
<gene>
    <name evidence="1" type="ORF">H5P34_24020</name>
</gene>
<evidence type="ECO:0000313" key="2">
    <source>
        <dbReference type="Proteomes" id="UP001141659"/>
    </source>
</evidence>
<dbReference type="EMBL" id="JACKVC010000021">
    <property type="protein sequence ID" value="MCV7391134.1"/>
    <property type="molecule type" value="Genomic_DNA"/>
</dbReference>
<evidence type="ECO:0000313" key="1">
    <source>
        <dbReference type="EMBL" id="MCV7391134.1"/>
    </source>
</evidence>